<dbReference type="GO" id="GO:0008270">
    <property type="term" value="F:zinc ion binding"/>
    <property type="evidence" value="ECO:0007669"/>
    <property type="project" value="InterPro"/>
</dbReference>
<reference evidence="8" key="1">
    <citation type="submission" date="2022-10" db="EMBL/GenBank/DDBJ databases">
        <title>Genome assembly of Pristionchus species.</title>
        <authorList>
            <person name="Yoshida K."/>
            <person name="Sommer R.J."/>
        </authorList>
    </citation>
    <scope>NUCLEOTIDE SEQUENCE [LARGE SCALE GENOMIC DNA]</scope>
    <source>
        <strain evidence="8">RS5460</strain>
    </source>
</reference>
<evidence type="ECO:0000256" key="2">
    <source>
        <dbReference type="ARBA" id="ARBA00023163"/>
    </source>
</evidence>
<dbReference type="AlphaFoldDB" id="A0AAN5CWH0"/>
<keyword evidence="2" id="KW-0804">Transcription</keyword>
<feature type="region of interest" description="Disordered" evidence="5">
    <location>
        <begin position="50"/>
        <end position="70"/>
    </location>
</feature>
<keyword evidence="3" id="KW-0675">Receptor</keyword>
<evidence type="ECO:0000256" key="5">
    <source>
        <dbReference type="SAM" id="MobiDB-lite"/>
    </source>
</evidence>
<proteinExistence type="predicted"/>
<dbReference type="PANTHER" id="PTHR46011:SF6">
    <property type="entry name" value="HIGH ZINC ACTIVATED NUCLEAR RECEPTOR PROTEIN"/>
    <property type="match status" value="1"/>
</dbReference>
<dbReference type="Gene3D" id="3.30.50.10">
    <property type="entry name" value="Erythroid Transcription Factor GATA-1, subunit A"/>
    <property type="match status" value="1"/>
</dbReference>
<gene>
    <name evidence="7" type="ORF">PMAYCL1PPCAC_22037</name>
</gene>
<sequence>RACAVFYRRARRTKRKLRCKSSGDCISNGRLFDCRRCRFDRINAVLENAKERAPRTEGSAPVKEPERVAAPTSKNDISTPVLERLRRAYTSMSRLRLLSELSMRPLDQAEHPSVIDTYNYSYITATHGLTFRTRRVLLSALYEFASIAVPDFTVLTGDQKWRLVSGSCEMINTLESTYRSTRIYPNDQTIFISYTTIVCPQTLDYYLSDCPLIVNVEDGIKELKKNLDENVVTCKREWKRVDPSEEEFLIMLALAFWDAHTRSGDECLSRLATESRAAIMQDLHSHYANSVVTDYATRIEQLFCLLVDNERSPKITRYLD</sequence>
<dbReference type="Proteomes" id="UP001328107">
    <property type="component" value="Unassembled WGS sequence"/>
</dbReference>
<feature type="non-terminal residue" evidence="7">
    <location>
        <position position="1"/>
    </location>
</feature>
<name>A0AAN5CWH0_9BILA</name>
<keyword evidence="1" id="KW-0805">Transcription regulation</keyword>
<dbReference type="SUPFAM" id="SSF48508">
    <property type="entry name" value="Nuclear receptor ligand-binding domain"/>
    <property type="match status" value="1"/>
</dbReference>
<evidence type="ECO:0000313" key="7">
    <source>
        <dbReference type="EMBL" id="GMR51842.1"/>
    </source>
</evidence>
<organism evidence="7 8">
    <name type="scientific">Pristionchus mayeri</name>
    <dbReference type="NCBI Taxonomy" id="1317129"/>
    <lineage>
        <taxon>Eukaryota</taxon>
        <taxon>Metazoa</taxon>
        <taxon>Ecdysozoa</taxon>
        <taxon>Nematoda</taxon>
        <taxon>Chromadorea</taxon>
        <taxon>Rhabditida</taxon>
        <taxon>Rhabditina</taxon>
        <taxon>Diplogasteromorpha</taxon>
        <taxon>Diplogasteroidea</taxon>
        <taxon>Neodiplogasteridae</taxon>
        <taxon>Pristionchus</taxon>
    </lineage>
</organism>
<evidence type="ECO:0000256" key="4">
    <source>
        <dbReference type="ARBA" id="ARBA00023242"/>
    </source>
</evidence>
<comment type="caution">
    <text evidence="7">The sequence shown here is derived from an EMBL/GenBank/DDBJ whole genome shotgun (WGS) entry which is preliminary data.</text>
</comment>
<evidence type="ECO:0000259" key="6">
    <source>
        <dbReference type="PROSITE" id="PS51843"/>
    </source>
</evidence>
<dbReference type="EMBL" id="BTRK01000005">
    <property type="protein sequence ID" value="GMR51842.1"/>
    <property type="molecule type" value="Genomic_DNA"/>
</dbReference>
<dbReference type="GO" id="GO:0003700">
    <property type="term" value="F:DNA-binding transcription factor activity"/>
    <property type="evidence" value="ECO:0007669"/>
    <property type="project" value="TreeGrafter"/>
</dbReference>
<accession>A0AAN5CWH0</accession>
<evidence type="ECO:0000256" key="1">
    <source>
        <dbReference type="ARBA" id="ARBA00023015"/>
    </source>
</evidence>
<dbReference type="InterPro" id="IPR013088">
    <property type="entry name" value="Znf_NHR/GATA"/>
</dbReference>
<evidence type="ECO:0000256" key="3">
    <source>
        <dbReference type="ARBA" id="ARBA00023170"/>
    </source>
</evidence>
<dbReference type="InterPro" id="IPR035500">
    <property type="entry name" value="NHR-like_dom_sf"/>
</dbReference>
<dbReference type="Gene3D" id="1.10.565.10">
    <property type="entry name" value="Retinoid X Receptor"/>
    <property type="match status" value="1"/>
</dbReference>
<evidence type="ECO:0000313" key="8">
    <source>
        <dbReference type="Proteomes" id="UP001328107"/>
    </source>
</evidence>
<keyword evidence="4" id="KW-0539">Nucleus</keyword>
<dbReference type="PROSITE" id="PS51843">
    <property type="entry name" value="NR_LBD"/>
    <property type="match status" value="1"/>
</dbReference>
<feature type="domain" description="NR LBD" evidence="6">
    <location>
        <begin position="77"/>
        <end position="320"/>
    </location>
</feature>
<keyword evidence="8" id="KW-1185">Reference proteome</keyword>
<protein>
    <recommendedName>
        <fullName evidence="6">NR LBD domain-containing protein</fullName>
    </recommendedName>
</protein>
<dbReference type="SMART" id="SM00430">
    <property type="entry name" value="HOLI"/>
    <property type="match status" value="1"/>
</dbReference>
<dbReference type="GO" id="GO:0005634">
    <property type="term" value="C:nucleus"/>
    <property type="evidence" value="ECO:0007669"/>
    <property type="project" value="TreeGrafter"/>
</dbReference>
<dbReference type="Pfam" id="PF00104">
    <property type="entry name" value="Hormone_recep"/>
    <property type="match status" value="1"/>
</dbReference>
<dbReference type="SUPFAM" id="SSF57716">
    <property type="entry name" value="Glucocorticoid receptor-like (DNA-binding domain)"/>
    <property type="match status" value="1"/>
</dbReference>
<dbReference type="PANTHER" id="PTHR46011">
    <property type="entry name" value="NUCLEAR HORMONE RECEPTOR FAMILY MEMBER NHR-86-RELATED"/>
    <property type="match status" value="1"/>
</dbReference>
<dbReference type="InterPro" id="IPR000536">
    <property type="entry name" value="Nucl_hrmn_rcpt_lig-bd"/>
</dbReference>